<evidence type="ECO:0000256" key="1">
    <source>
        <dbReference type="SAM" id="Phobius"/>
    </source>
</evidence>
<dbReference type="Proteomes" id="UP000242222">
    <property type="component" value="Unassembled WGS sequence"/>
</dbReference>
<organism evidence="2 3">
    <name type="scientific">Izhakiella capsodis</name>
    <dbReference type="NCBI Taxonomy" id="1367852"/>
    <lineage>
        <taxon>Bacteria</taxon>
        <taxon>Pseudomonadati</taxon>
        <taxon>Pseudomonadota</taxon>
        <taxon>Gammaproteobacteria</taxon>
        <taxon>Enterobacterales</taxon>
        <taxon>Erwiniaceae</taxon>
        <taxon>Izhakiella</taxon>
    </lineage>
</organism>
<keyword evidence="3" id="KW-1185">Reference proteome</keyword>
<protein>
    <submittedName>
        <fullName evidence="2">Uncharacterized protein</fullName>
    </submittedName>
</protein>
<name>A0A1I4WHQ3_9GAMM</name>
<evidence type="ECO:0000313" key="3">
    <source>
        <dbReference type="Proteomes" id="UP000242222"/>
    </source>
</evidence>
<reference evidence="3" key="1">
    <citation type="submission" date="2016-10" db="EMBL/GenBank/DDBJ databases">
        <authorList>
            <person name="Varghese N."/>
            <person name="Submissions S."/>
        </authorList>
    </citation>
    <scope>NUCLEOTIDE SEQUENCE [LARGE SCALE GENOMIC DNA]</scope>
    <source>
        <strain evidence="3">N6PO6</strain>
    </source>
</reference>
<dbReference type="EMBL" id="FOVC01000002">
    <property type="protein sequence ID" value="SFN12800.1"/>
    <property type="molecule type" value="Genomic_DNA"/>
</dbReference>
<keyword evidence="1" id="KW-0812">Transmembrane</keyword>
<dbReference type="AlphaFoldDB" id="A0A1I4WHQ3"/>
<feature type="transmembrane region" description="Helical" evidence="1">
    <location>
        <begin position="34"/>
        <end position="52"/>
    </location>
</feature>
<keyword evidence="1" id="KW-0472">Membrane</keyword>
<proteinExistence type="predicted"/>
<gene>
    <name evidence="2" type="ORF">SAMN05216516_102491</name>
</gene>
<evidence type="ECO:0000313" key="2">
    <source>
        <dbReference type="EMBL" id="SFN12800.1"/>
    </source>
</evidence>
<sequence length="65" mass="7534">MVVREAIENYLNNAIQKMDMKAAGAIKRAGEGKLAWQVIQMLFIMLLLRNLMRTFTYAKPAKYQK</sequence>
<keyword evidence="1" id="KW-1133">Transmembrane helix</keyword>
<accession>A0A1I4WHQ3</accession>